<comment type="similarity">
    <text evidence="3">Belongs to the CTU2/NCS2 family.</text>
</comment>
<dbReference type="AlphaFoldDB" id="A0AAN7WG40"/>
<dbReference type="GO" id="GO:0016783">
    <property type="term" value="F:sulfurtransferase activity"/>
    <property type="evidence" value="ECO:0007669"/>
    <property type="project" value="TreeGrafter"/>
</dbReference>
<dbReference type="HAMAP" id="MF_03054">
    <property type="entry name" value="CTU2"/>
    <property type="match status" value="1"/>
</dbReference>
<proteinExistence type="inferred from homology"/>
<dbReference type="PANTHER" id="PTHR20882">
    <property type="entry name" value="CYTOPLASMIC TRNA 2-THIOLATION PROTEIN 2"/>
    <property type="match status" value="1"/>
</dbReference>
<evidence type="ECO:0000256" key="1">
    <source>
        <dbReference type="ARBA" id="ARBA00022490"/>
    </source>
</evidence>
<protein>
    <recommendedName>
        <fullName evidence="3">Cytoplasmic tRNA 2-thiolation protein 2</fullName>
    </recommendedName>
</protein>
<dbReference type="EMBL" id="JAVRQU010000009">
    <property type="protein sequence ID" value="KAK5698783.1"/>
    <property type="molecule type" value="Genomic_DNA"/>
</dbReference>
<evidence type="ECO:0000313" key="5">
    <source>
        <dbReference type="Proteomes" id="UP001310594"/>
    </source>
</evidence>
<keyword evidence="2 3" id="KW-0819">tRNA processing</keyword>
<comment type="subcellular location">
    <subcellularLocation>
        <location evidence="3">Cytoplasm</location>
    </subcellularLocation>
</comment>
<evidence type="ECO:0000256" key="2">
    <source>
        <dbReference type="ARBA" id="ARBA00022694"/>
    </source>
</evidence>
<comment type="pathway">
    <text evidence="3">tRNA modification; 5-methoxycarbonylmethyl-2-thiouridine-tRNA biosynthesis.</text>
</comment>
<dbReference type="GO" id="GO:0002143">
    <property type="term" value="P:tRNA wobble position uridine thiolation"/>
    <property type="evidence" value="ECO:0007669"/>
    <property type="project" value="TreeGrafter"/>
</dbReference>
<name>A0AAN7WG40_9PEZI</name>
<dbReference type="PANTHER" id="PTHR20882:SF14">
    <property type="entry name" value="CYTOPLASMIC TRNA 2-THIOLATION PROTEIN 2"/>
    <property type="match status" value="1"/>
</dbReference>
<dbReference type="GO" id="GO:0016779">
    <property type="term" value="F:nucleotidyltransferase activity"/>
    <property type="evidence" value="ECO:0007669"/>
    <property type="project" value="UniProtKB-UniRule"/>
</dbReference>
<evidence type="ECO:0000256" key="3">
    <source>
        <dbReference type="HAMAP-Rule" id="MF_03054"/>
    </source>
</evidence>
<organism evidence="4 5">
    <name type="scientific">Elasticomyces elasticus</name>
    <dbReference type="NCBI Taxonomy" id="574655"/>
    <lineage>
        <taxon>Eukaryota</taxon>
        <taxon>Fungi</taxon>
        <taxon>Dikarya</taxon>
        <taxon>Ascomycota</taxon>
        <taxon>Pezizomycotina</taxon>
        <taxon>Dothideomycetes</taxon>
        <taxon>Dothideomycetidae</taxon>
        <taxon>Mycosphaerellales</taxon>
        <taxon>Teratosphaeriaceae</taxon>
        <taxon>Elasticomyces</taxon>
    </lineage>
</organism>
<keyword evidence="1 3" id="KW-0963">Cytoplasm</keyword>
<dbReference type="GO" id="GO:0000049">
    <property type="term" value="F:tRNA binding"/>
    <property type="evidence" value="ECO:0007669"/>
    <property type="project" value="InterPro"/>
</dbReference>
<dbReference type="InterPro" id="IPR014729">
    <property type="entry name" value="Rossmann-like_a/b/a_fold"/>
</dbReference>
<comment type="function">
    <text evidence="3">Plays a central role in 2-thiolation of mcm(5)S(2)U at tRNA wobble positions of tRNA(Lys), tRNA(Glu) and tRNA(Gln). May act by forming a heterodimer with NCS6 that ligates sulfur from thiocarboxylated URM1 onto the uridine of tRNAs at wobble position. Prior mcm(5) tRNA modification by the elongator complex is required for 2-thiolation. May also be involved in protein urmylation.</text>
</comment>
<dbReference type="SUPFAM" id="SSF52402">
    <property type="entry name" value="Adenine nucleotide alpha hydrolases-like"/>
    <property type="match status" value="1"/>
</dbReference>
<dbReference type="GO" id="GO:0032447">
    <property type="term" value="P:protein urmylation"/>
    <property type="evidence" value="ECO:0007669"/>
    <property type="project" value="UniProtKB-UniRule"/>
</dbReference>
<dbReference type="Gene3D" id="3.40.50.620">
    <property type="entry name" value="HUPs"/>
    <property type="match status" value="1"/>
</dbReference>
<dbReference type="GO" id="GO:0005829">
    <property type="term" value="C:cytosol"/>
    <property type="evidence" value="ECO:0007669"/>
    <property type="project" value="TreeGrafter"/>
</dbReference>
<evidence type="ECO:0000313" key="4">
    <source>
        <dbReference type="EMBL" id="KAK5698783.1"/>
    </source>
</evidence>
<dbReference type="InterPro" id="IPR019407">
    <property type="entry name" value="CTU2"/>
</dbReference>
<dbReference type="Proteomes" id="UP001310594">
    <property type="component" value="Unassembled WGS sequence"/>
</dbReference>
<sequence length="349" mass="38734">MPGRQRADVVVDRNLCRRCQVNEPTITVRTEPLCAACFGKYVSTKIVKRMESFRVRHAGAGNERLLLLPLSFGPCSMTLLHVLSQHLTVQAEKSGRTGYRLHVLHVDDGESEDAIALMDGVKQRYPEHVYSTCRLSDALDLEGINELLDANLQTSDALSIILGKLNSATSRDDMLQILLRKLVVDVAKQQNCEAIIWGDSTTRLAERTLAETAKGRGFTLPSLMGDGASPHGVPFYYPMRDLLSKEIVAFASQVGPSLDAIIRVDKAKPAVSTKNTTIDDLMRQYFESVEREYPSIVANVVRTTSKLQAISLQEVERQCELCDAPLQGHSPERSRLCYGCIRILPHAVK</sequence>
<dbReference type="Pfam" id="PF10288">
    <property type="entry name" value="CTU2"/>
    <property type="match status" value="1"/>
</dbReference>
<reference evidence="4" key="1">
    <citation type="submission" date="2023-08" db="EMBL/GenBank/DDBJ databases">
        <title>Black Yeasts Isolated from many extreme environments.</title>
        <authorList>
            <person name="Coleine C."/>
            <person name="Stajich J.E."/>
            <person name="Selbmann L."/>
        </authorList>
    </citation>
    <scope>NUCLEOTIDE SEQUENCE</scope>
    <source>
        <strain evidence="4">CCFEE 5810</strain>
    </source>
</reference>
<comment type="caution">
    <text evidence="4">The sequence shown here is derived from an EMBL/GenBank/DDBJ whole genome shotgun (WGS) entry which is preliminary data.</text>
</comment>
<gene>
    <name evidence="3 4" type="primary">CTU2</name>
    <name evidence="3" type="synonym">NCS2</name>
    <name evidence="4" type="ORF">LTR97_006431</name>
</gene>
<accession>A0AAN7WG40</accession>